<proteinExistence type="predicted"/>
<name>A0A4Y1ZEF5_9BACL</name>
<keyword evidence="1" id="KW-1133">Transmembrane helix</keyword>
<dbReference type="RefSeq" id="WP_262392958.1">
    <property type="nucleotide sequence ID" value="NZ_BEXB01000024.1"/>
</dbReference>
<comment type="caution">
    <text evidence="2">The sequence shown here is derived from an EMBL/GenBank/DDBJ whole genome shotgun (WGS) entry which is preliminary data.</text>
</comment>
<feature type="transmembrane region" description="Helical" evidence="1">
    <location>
        <begin position="34"/>
        <end position="53"/>
    </location>
</feature>
<evidence type="ECO:0000313" key="3">
    <source>
        <dbReference type="Proteomes" id="UP000319716"/>
    </source>
</evidence>
<evidence type="ECO:0000313" key="2">
    <source>
        <dbReference type="EMBL" id="GAY77344.1"/>
    </source>
</evidence>
<keyword evidence="1" id="KW-0472">Membrane</keyword>
<reference evidence="2 3" key="1">
    <citation type="submission" date="2017-11" db="EMBL/GenBank/DDBJ databases">
        <title>Draft Genome Sequence of Sporolactobacillus inulinus NBRC 111894 Isolated from Koso, a Japanese Sugar-Vegetable Fermented Beverage.</title>
        <authorList>
            <person name="Chiou T.Y."/>
            <person name="Oshima K."/>
            <person name="Suda W."/>
            <person name="Hattori M."/>
            <person name="Takahashi T."/>
        </authorList>
    </citation>
    <scope>NUCLEOTIDE SEQUENCE [LARGE SCALE GENOMIC DNA]</scope>
    <source>
        <strain evidence="2 3">NBRC111894</strain>
    </source>
</reference>
<protein>
    <submittedName>
        <fullName evidence="2">Uncharacterized protein</fullName>
    </submittedName>
</protein>
<feature type="transmembrane region" description="Helical" evidence="1">
    <location>
        <begin position="5"/>
        <end position="22"/>
    </location>
</feature>
<dbReference type="Proteomes" id="UP000319716">
    <property type="component" value="Unassembled WGS sequence"/>
</dbReference>
<accession>A0A4Y1ZEF5</accession>
<evidence type="ECO:0000256" key="1">
    <source>
        <dbReference type="SAM" id="Phobius"/>
    </source>
</evidence>
<dbReference type="AlphaFoldDB" id="A0A4Y1ZEF5"/>
<organism evidence="2 3">
    <name type="scientific">Sporolactobacillus inulinus</name>
    <dbReference type="NCBI Taxonomy" id="2078"/>
    <lineage>
        <taxon>Bacteria</taxon>
        <taxon>Bacillati</taxon>
        <taxon>Bacillota</taxon>
        <taxon>Bacilli</taxon>
        <taxon>Bacillales</taxon>
        <taxon>Sporolactobacillaceae</taxon>
        <taxon>Sporolactobacillus</taxon>
    </lineage>
</organism>
<dbReference type="EMBL" id="BEXB01000024">
    <property type="protein sequence ID" value="GAY77344.1"/>
    <property type="molecule type" value="Genomic_DNA"/>
</dbReference>
<keyword evidence="1" id="KW-0812">Transmembrane</keyword>
<gene>
    <name evidence="2" type="ORF">NBRC111894_2898</name>
</gene>
<sequence length="60" mass="7100">MKKVLYYAGLFVASFVVQWVWYSQFAAQSKKTPLDMLLTSFVFLVILILLDLISPRRMRR</sequence>